<dbReference type="PANTHER" id="PTHR22763">
    <property type="entry name" value="RING ZINC FINGER PROTEIN"/>
    <property type="match status" value="1"/>
</dbReference>
<evidence type="ECO:0000256" key="11">
    <source>
        <dbReference type="ARBA" id="ARBA00022833"/>
    </source>
</evidence>
<dbReference type="GO" id="GO:0012505">
    <property type="term" value="C:endomembrane system"/>
    <property type="evidence" value="ECO:0007669"/>
    <property type="project" value="UniProtKB-SubCell"/>
</dbReference>
<proteinExistence type="predicted"/>
<keyword evidence="11" id="KW-0862">Zinc</keyword>
<dbReference type="Pfam" id="PF11145">
    <property type="entry name" value="DUF2921"/>
    <property type="match status" value="1"/>
</dbReference>
<evidence type="ECO:0000256" key="10">
    <source>
        <dbReference type="ARBA" id="ARBA00022786"/>
    </source>
</evidence>
<name>A0A813DNH1_POLGL</name>
<keyword evidence="9 14" id="KW-0863">Zinc-finger</keyword>
<dbReference type="EMBL" id="CAJNNV010004410">
    <property type="protein sequence ID" value="CAE8590710.1"/>
    <property type="molecule type" value="Genomic_DNA"/>
</dbReference>
<evidence type="ECO:0000256" key="1">
    <source>
        <dbReference type="ARBA" id="ARBA00000900"/>
    </source>
</evidence>
<protein>
    <recommendedName>
        <fullName evidence="4">RING-type E3 ubiquitin transferase</fullName>
        <ecNumber evidence="4">2.3.2.27</ecNumber>
    </recommendedName>
</protein>
<keyword evidence="10" id="KW-0833">Ubl conjugation pathway</keyword>
<keyword evidence="17" id="KW-1185">Reference proteome</keyword>
<comment type="subcellular location">
    <subcellularLocation>
        <location evidence="2">Endomembrane system</location>
        <topology evidence="2">Multi-pass membrane protein</topology>
    </subcellularLocation>
</comment>
<keyword evidence="12" id="KW-1133">Transmembrane helix</keyword>
<evidence type="ECO:0000256" key="9">
    <source>
        <dbReference type="ARBA" id="ARBA00022771"/>
    </source>
</evidence>
<evidence type="ECO:0000256" key="14">
    <source>
        <dbReference type="PROSITE-ProRule" id="PRU00175"/>
    </source>
</evidence>
<dbReference type="InterPro" id="IPR021319">
    <property type="entry name" value="DUF2921"/>
</dbReference>
<dbReference type="EC" id="2.3.2.27" evidence="4"/>
<feature type="domain" description="RING-type" evidence="15">
    <location>
        <begin position="112"/>
        <end position="154"/>
    </location>
</feature>
<keyword evidence="8" id="KW-0732">Signal</keyword>
<evidence type="ECO:0000259" key="15">
    <source>
        <dbReference type="PROSITE" id="PS50089"/>
    </source>
</evidence>
<evidence type="ECO:0000313" key="17">
    <source>
        <dbReference type="Proteomes" id="UP000654075"/>
    </source>
</evidence>
<keyword evidence="13" id="KW-0472">Membrane</keyword>
<evidence type="ECO:0000256" key="8">
    <source>
        <dbReference type="ARBA" id="ARBA00022729"/>
    </source>
</evidence>
<reference evidence="16" key="1">
    <citation type="submission" date="2021-02" db="EMBL/GenBank/DDBJ databases">
        <authorList>
            <person name="Dougan E. K."/>
            <person name="Rhodes N."/>
            <person name="Thang M."/>
            <person name="Chan C."/>
        </authorList>
    </citation>
    <scope>NUCLEOTIDE SEQUENCE</scope>
</reference>
<dbReference type="SUPFAM" id="SSF57850">
    <property type="entry name" value="RING/U-box"/>
    <property type="match status" value="1"/>
</dbReference>
<organism evidence="16 17">
    <name type="scientific">Polarella glacialis</name>
    <name type="common">Dinoflagellate</name>
    <dbReference type="NCBI Taxonomy" id="89957"/>
    <lineage>
        <taxon>Eukaryota</taxon>
        <taxon>Sar</taxon>
        <taxon>Alveolata</taxon>
        <taxon>Dinophyceae</taxon>
        <taxon>Suessiales</taxon>
        <taxon>Suessiaceae</taxon>
        <taxon>Polarella</taxon>
    </lineage>
</organism>
<dbReference type="PROSITE" id="PS50089">
    <property type="entry name" value="ZF_RING_2"/>
    <property type="match status" value="1"/>
</dbReference>
<evidence type="ECO:0000256" key="13">
    <source>
        <dbReference type="ARBA" id="ARBA00023136"/>
    </source>
</evidence>
<evidence type="ECO:0000256" key="5">
    <source>
        <dbReference type="ARBA" id="ARBA00022679"/>
    </source>
</evidence>
<evidence type="ECO:0000313" key="16">
    <source>
        <dbReference type="EMBL" id="CAE8590710.1"/>
    </source>
</evidence>
<dbReference type="PANTHER" id="PTHR22763:SF162">
    <property type="entry name" value="TRANSMEMBRANE E3 UBIQUITIN-PROTEIN LIGASE 1"/>
    <property type="match status" value="1"/>
</dbReference>
<dbReference type="AlphaFoldDB" id="A0A813DNH1"/>
<evidence type="ECO:0000256" key="12">
    <source>
        <dbReference type="ARBA" id="ARBA00022989"/>
    </source>
</evidence>
<dbReference type="InterPro" id="IPR011016">
    <property type="entry name" value="Znf_RING-CH"/>
</dbReference>
<comment type="catalytic activity">
    <reaction evidence="1">
        <text>S-ubiquitinyl-[E2 ubiquitin-conjugating enzyme]-L-cysteine + [acceptor protein]-L-lysine = [E2 ubiquitin-conjugating enzyme]-L-cysteine + N(6)-ubiquitinyl-[acceptor protein]-L-lysine.</text>
        <dbReference type="EC" id="2.3.2.27"/>
    </reaction>
</comment>
<evidence type="ECO:0000256" key="3">
    <source>
        <dbReference type="ARBA" id="ARBA00004906"/>
    </source>
</evidence>
<keyword evidence="7" id="KW-0479">Metal-binding</keyword>
<dbReference type="Gene3D" id="3.30.40.10">
    <property type="entry name" value="Zinc/RING finger domain, C3HC4 (zinc finger)"/>
    <property type="match status" value="1"/>
</dbReference>
<dbReference type="Pfam" id="PF13639">
    <property type="entry name" value="zf-RING_2"/>
    <property type="match status" value="1"/>
</dbReference>
<dbReference type="InterPro" id="IPR001841">
    <property type="entry name" value="Znf_RING"/>
</dbReference>
<comment type="caution">
    <text evidence="16">The sequence shown here is derived from an EMBL/GenBank/DDBJ whole genome shotgun (WGS) entry which is preliminary data.</text>
</comment>
<feature type="non-terminal residue" evidence="16">
    <location>
        <position position="1"/>
    </location>
</feature>
<accession>A0A813DNH1</accession>
<dbReference type="OMA" id="GPRCFIP"/>
<dbReference type="InterPro" id="IPR050731">
    <property type="entry name" value="HRD1_E3_ubiq-ligases"/>
</dbReference>
<gene>
    <name evidence="16" type="ORF">PGLA1383_LOCUS9427</name>
</gene>
<evidence type="ECO:0000256" key="4">
    <source>
        <dbReference type="ARBA" id="ARBA00012483"/>
    </source>
</evidence>
<dbReference type="GO" id="GO:0061630">
    <property type="term" value="F:ubiquitin protein ligase activity"/>
    <property type="evidence" value="ECO:0007669"/>
    <property type="project" value="UniProtKB-EC"/>
</dbReference>
<comment type="pathway">
    <text evidence="3">Protein modification; protein ubiquitination.</text>
</comment>
<evidence type="ECO:0000256" key="6">
    <source>
        <dbReference type="ARBA" id="ARBA00022692"/>
    </source>
</evidence>
<dbReference type="InterPro" id="IPR013083">
    <property type="entry name" value="Znf_RING/FYVE/PHD"/>
</dbReference>
<sequence>GYWIPQILWNAWNGHRGSLKPSFITGISLSRTLLLLYAWGCPHTIFSGELYPRLPNAPNTKFCLLLAGIQVAQVTTLLLQQRWGPRWFVPWVCMPWAYNYHRFEIVDPGTDCVICMVELDPEDGKRVVTPCQHKFHQECLQQWMDVKMECPTCRTALPPIQ</sequence>
<dbReference type="SMART" id="SM00744">
    <property type="entry name" value="RINGv"/>
    <property type="match status" value="1"/>
</dbReference>
<evidence type="ECO:0000256" key="2">
    <source>
        <dbReference type="ARBA" id="ARBA00004127"/>
    </source>
</evidence>
<dbReference type="Proteomes" id="UP000654075">
    <property type="component" value="Unassembled WGS sequence"/>
</dbReference>
<dbReference type="GO" id="GO:0008270">
    <property type="term" value="F:zinc ion binding"/>
    <property type="evidence" value="ECO:0007669"/>
    <property type="project" value="UniProtKB-KW"/>
</dbReference>
<dbReference type="OrthoDB" id="8062037at2759"/>
<dbReference type="SMART" id="SM00184">
    <property type="entry name" value="RING"/>
    <property type="match status" value="1"/>
</dbReference>
<keyword evidence="5" id="KW-0808">Transferase</keyword>
<dbReference type="GO" id="GO:0043161">
    <property type="term" value="P:proteasome-mediated ubiquitin-dependent protein catabolic process"/>
    <property type="evidence" value="ECO:0007669"/>
    <property type="project" value="TreeGrafter"/>
</dbReference>
<keyword evidence="6" id="KW-0812">Transmembrane</keyword>
<evidence type="ECO:0000256" key="7">
    <source>
        <dbReference type="ARBA" id="ARBA00022723"/>
    </source>
</evidence>